<dbReference type="SUPFAM" id="SSF52540">
    <property type="entry name" value="P-loop containing nucleoside triphosphate hydrolases"/>
    <property type="match status" value="1"/>
</dbReference>
<evidence type="ECO:0000256" key="4">
    <source>
        <dbReference type="ARBA" id="ARBA00023254"/>
    </source>
</evidence>
<dbReference type="Gene3D" id="3.40.50.300">
    <property type="entry name" value="P-loop containing nucleotide triphosphate hydrolases"/>
    <property type="match status" value="1"/>
</dbReference>
<sequence length="455" mass="51182">MEILQQPVLHVEARVKSNRDGIIVRTDLIRDEITQWLIDNFVVLSLGQEIKSFGGLKEPYAQVLESILVTECTGGDLESGAYRLQNVQLDVQAYQLRTQFDQERNQHTLHEEEIVDNVEDSGKTKVLILPSTELDGLWESLQYDQPLQTTLLRAISRMVSFSARRLDKWTINWNRLILLWGPPGTGKTSLCRGLSQKLAIRLGKHYPQSKLIEINAHSLGSKFFGESGKLVSKAFESIELLLEEEEDTFVCVFVDEIETLAARRERALSSKEPFDAVRAVNALLTGLDRLKQHHNVVVICTSNLVTALDQAFLDRVDIKQFVPHLSNRTIYGIYKDCLEELSRRGIIEGATFDVVQVNPEDPQTALQYVEQPAESLMLPMFEEMLLNYQIFPNSIPKQLAEAASASVGLSGRTIRRLPALSLVLHCTSTPCDIRVALQALQKCIASEIQAKAEAM</sequence>
<dbReference type="InterPro" id="IPR058249">
    <property type="entry name" value="Pch2_C"/>
</dbReference>
<dbReference type="PROSITE" id="PS00674">
    <property type="entry name" value="AAA"/>
    <property type="match status" value="1"/>
</dbReference>
<keyword evidence="4" id="KW-0469">Meiosis</keyword>
<keyword evidence="8" id="KW-1185">Reference proteome</keyword>
<evidence type="ECO:0000256" key="5">
    <source>
        <dbReference type="RuleBase" id="RU003651"/>
    </source>
</evidence>
<dbReference type="InterPro" id="IPR003959">
    <property type="entry name" value="ATPase_AAA_core"/>
</dbReference>
<dbReference type="GO" id="GO:0007131">
    <property type="term" value="P:reciprocal meiotic recombination"/>
    <property type="evidence" value="ECO:0007669"/>
    <property type="project" value="TreeGrafter"/>
</dbReference>
<dbReference type="OrthoDB" id="5925at2759"/>
<name>A0A3R7J6U2_9EURO</name>
<dbReference type="FunFam" id="3.40.50.300:FF:001494">
    <property type="entry name" value="Pachytene checkpoint component Pch2"/>
    <property type="match status" value="1"/>
</dbReference>
<feature type="domain" description="AAA+ ATPase" evidence="6">
    <location>
        <begin position="173"/>
        <end position="326"/>
    </location>
</feature>
<evidence type="ECO:0000313" key="8">
    <source>
        <dbReference type="Proteomes" id="UP000215289"/>
    </source>
</evidence>
<dbReference type="GO" id="GO:0005524">
    <property type="term" value="F:ATP binding"/>
    <property type="evidence" value="ECO:0007669"/>
    <property type="project" value="UniProtKB-KW"/>
</dbReference>
<dbReference type="Proteomes" id="UP000215289">
    <property type="component" value="Unassembled WGS sequence"/>
</dbReference>
<dbReference type="SMART" id="SM00382">
    <property type="entry name" value="AAA"/>
    <property type="match status" value="1"/>
</dbReference>
<keyword evidence="3 5" id="KW-0067">ATP-binding</keyword>
<dbReference type="InterPro" id="IPR027417">
    <property type="entry name" value="P-loop_NTPase"/>
</dbReference>
<dbReference type="STRING" id="1245748.A0A3R7J6U2"/>
<dbReference type="Pfam" id="PF00004">
    <property type="entry name" value="AAA"/>
    <property type="match status" value="1"/>
</dbReference>
<comment type="caution">
    <text evidence="7">The sequence shown here is derived from an EMBL/GenBank/DDBJ whole genome shotgun (WGS) entry which is preliminary data.</text>
</comment>
<gene>
    <name evidence="7" type="ORF">CFD26_107803</name>
</gene>
<dbReference type="PANTHER" id="PTHR45991">
    <property type="entry name" value="PACHYTENE CHECKPOINT PROTEIN 2"/>
    <property type="match status" value="1"/>
</dbReference>
<dbReference type="InterPro" id="IPR003593">
    <property type="entry name" value="AAA+_ATPase"/>
</dbReference>
<dbReference type="GO" id="GO:0005694">
    <property type="term" value="C:chromosome"/>
    <property type="evidence" value="ECO:0007669"/>
    <property type="project" value="TreeGrafter"/>
</dbReference>
<comment type="similarity">
    <text evidence="1">Belongs to the AAA ATPase family. PCH2 subfamily.</text>
</comment>
<dbReference type="AlphaFoldDB" id="A0A3R7J6U2"/>
<dbReference type="EMBL" id="NIDN02000037">
    <property type="protein sequence ID" value="RLL99191.1"/>
    <property type="molecule type" value="Genomic_DNA"/>
</dbReference>
<evidence type="ECO:0000256" key="3">
    <source>
        <dbReference type="ARBA" id="ARBA00022840"/>
    </source>
</evidence>
<dbReference type="GO" id="GO:0051598">
    <property type="term" value="P:meiotic recombination checkpoint signaling"/>
    <property type="evidence" value="ECO:0007669"/>
    <property type="project" value="TreeGrafter"/>
</dbReference>
<dbReference type="Pfam" id="PF23563">
    <property type="entry name" value="TRIP13_N"/>
    <property type="match status" value="1"/>
</dbReference>
<dbReference type="GO" id="GO:0005634">
    <property type="term" value="C:nucleus"/>
    <property type="evidence" value="ECO:0007669"/>
    <property type="project" value="TreeGrafter"/>
</dbReference>
<organism evidence="7 8">
    <name type="scientific">Aspergillus turcosus</name>
    <dbReference type="NCBI Taxonomy" id="1245748"/>
    <lineage>
        <taxon>Eukaryota</taxon>
        <taxon>Fungi</taxon>
        <taxon>Dikarya</taxon>
        <taxon>Ascomycota</taxon>
        <taxon>Pezizomycotina</taxon>
        <taxon>Eurotiomycetes</taxon>
        <taxon>Eurotiomycetidae</taxon>
        <taxon>Eurotiales</taxon>
        <taxon>Aspergillaceae</taxon>
        <taxon>Aspergillus</taxon>
        <taxon>Aspergillus subgen. Fumigati</taxon>
    </lineage>
</organism>
<proteinExistence type="inferred from homology"/>
<protein>
    <recommendedName>
        <fullName evidence="6">AAA+ ATPase domain-containing protein</fullName>
    </recommendedName>
</protein>
<dbReference type="GO" id="GO:0016887">
    <property type="term" value="F:ATP hydrolysis activity"/>
    <property type="evidence" value="ECO:0007669"/>
    <property type="project" value="InterPro"/>
</dbReference>
<accession>A0A3R7J6U2</accession>
<keyword evidence="2 5" id="KW-0547">Nucleotide-binding</keyword>
<dbReference type="InterPro" id="IPR044539">
    <property type="entry name" value="Pch2-like"/>
</dbReference>
<dbReference type="Pfam" id="PF23242">
    <property type="entry name" value="AAA_lid_TRIP13_C"/>
    <property type="match status" value="1"/>
</dbReference>
<evidence type="ECO:0000313" key="7">
    <source>
        <dbReference type="EMBL" id="RLL99191.1"/>
    </source>
</evidence>
<dbReference type="InterPro" id="IPR003960">
    <property type="entry name" value="ATPase_AAA_CS"/>
</dbReference>
<reference evidence="7 8" key="1">
    <citation type="submission" date="2018-08" db="EMBL/GenBank/DDBJ databases">
        <title>Draft genome sequences of two Aspergillus turcosus clinical strains isolated from bronchoalveolar lavage fluid: one azole-susceptible and the other azole-resistant.</title>
        <authorList>
            <person name="Parent-Michaud M."/>
            <person name="Dufresne P.J."/>
            <person name="Fournier E."/>
            <person name="Martineau C."/>
            <person name="Moreira S."/>
            <person name="Perkins V."/>
            <person name="De Repentigny L."/>
            <person name="Dufresne S.F."/>
        </authorList>
    </citation>
    <scope>NUCLEOTIDE SEQUENCE [LARGE SCALE GENOMIC DNA]</scope>
    <source>
        <strain evidence="7">HMR AF 1038</strain>
    </source>
</reference>
<evidence type="ECO:0000256" key="1">
    <source>
        <dbReference type="ARBA" id="ARBA00007271"/>
    </source>
</evidence>
<evidence type="ECO:0000256" key="2">
    <source>
        <dbReference type="ARBA" id="ARBA00022741"/>
    </source>
</evidence>
<evidence type="ECO:0000259" key="6">
    <source>
        <dbReference type="SMART" id="SM00382"/>
    </source>
</evidence>
<dbReference type="PANTHER" id="PTHR45991:SF1">
    <property type="entry name" value="PACHYTENE CHECKPOINT PROTEIN 2 HOMOLOG"/>
    <property type="match status" value="1"/>
</dbReference>